<reference evidence="2 3" key="1">
    <citation type="journal article" date="2009" name="Nature">
        <title>The Sorghum bicolor genome and the diversification of grasses.</title>
        <authorList>
            <person name="Paterson A.H."/>
            <person name="Bowers J.E."/>
            <person name="Bruggmann R."/>
            <person name="Dubchak I."/>
            <person name="Grimwood J."/>
            <person name="Gundlach H."/>
            <person name="Haberer G."/>
            <person name="Hellsten U."/>
            <person name="Mitros T."/>
            <person name="Poliakov A."/>
            <person name="Schmutz J."/>
            <person name="Spannagl M."/>
            <person name="Tang H."/>
            <person name="Wang X."/>
            <person name="Wicker T."/>
            <person name="Bharti A.K."/>
            <person name="Chapman J."/>
            <person name="Feltus F.A."/>
            <person name="Gowik U."/>
            <person name="Grigoriev I.V."/>
            <person name="Lyons E."/>
            <person name="Maher C.A."/>
            <person name="Martis M."/>
            <person name="Narechania A."/>
            <person name="Otillar R.P."/>
            <person name="Penning B.W."/>
            <person name="Salamov A.A."/>
            <person name="Wang Y."/>
            <person name="Zhang L."/>
            <person name="Carpita N.C."/>
            <person name="Freeling M."/>
            <person name="Gingle A.R."/>
            <person name="Hash C.T."/>
            <person name="Keller B."/>
            <person name="Klein P."/>
            <person name="Kresovich S."/>
            <person name="McCann M.C."/>
            <person name="Ming R."/>
            <person name="Peterson D.G."/>
            <person name="Mehboob-ur-Rahman"/>
            <person name="Ware D."/>
            <person name="Westhoff P."/>
            <person name="Mayer K.F."/>
            <person name="Messing J."/>
            <person name="Rokhsar D.S."/>
        </authorList>
    </citation>
    <scope>NUCLEOTIDE SEQUENCE [LARGE SCALE GENOMIC DNA]</scope>
    <source>
        <strain evidence="3">cv. BTx623</strain>
    </source>
</reference>
<organism evidence="2 3">
    <name type="scientific">Sorghum bicolor</name>
    <name type="common">Sorghum</name>
    <name type="synonym">Sorghum vulgare</name>
    <dbReference type="NCBI Taxonomy" id="4558"/>
    <lineage>
        <taxon>Eukaryota</taxon>
        <taxon>Viridiplantae</taxon>
        <taxon>Streptophyta</taxon>
        <taxon>Embryophyta</taxon>
        <taxon>Tracheophyta</taxon>
        <taxon>Spermatophyta</taxon>
        <taxon>Magnoliopsida</taxon>
        <taxon>Liliopsida</taxon>
        <taxon>Poales</taxon>
        <taxon>Poaceae</taxon>
        <taxon>PACMAD clade</taxon>
        <taxon>Panicoideae</taxon>
        <taxon>Andropogonodae</taxon>
        <taxon>Andropogoneae</taxon>
        <taxon>Sorghinae</taxon>
        <taxon>Sorghum</taxon>
    </lineage>
</organism>
<dbReference type="AlphaFoldDB" id="A0A1Z5R3B4"/>
<name>A0A1Z5R3B4_SORBI</name>
<dbReference type="Gramene" id="OQU78253">
    <property type="protein sequence ID" value="OQU78253"/>
    <property type="gene ID" value="SORBI_3009G186001"/>
</dbReference>
<protein>
    <submittedName>
        <fullName evidence="2">Uncharacterized protein</fullName>
    </submittedName>
</protein>
<dbReference type="InParanoid" id="A0A1Z5R3B4"/>
<accession>A0A1Z5R3B4</accession>
<proteinExistence type="predicted"/>
<feature type="compositionally biased region" description="Low complexity" evidence="1">
    <location>
        <begin position="63"/>
        <end position="72"/>
    </location>
</feature>
<sequence length="282" mass="30339">MVSKNCKKAHTPLGCVALFALEWNVSARRVVRKRKEATPGKALFSSENPPRRSPADPVPRTSPSPASSLARPARLRRRPPPPPRGSARRGPRPPPPSARFHTCDALPSSQPSCDQSSPPITQSHLPIQSWGRRSWNLPEGKNATQRHVDCGACSLPRAICGPAPLSGAHCRAGHRRGGAMHPPHPGGGALPLGCHRLPQATPRLLPRLRGASVPAAVICLPLIPMEAPQEAPPGPNLDFRCLDPHPPLWFHHQRHYSTSSIEARWMRLVATHNGTGGPGAQG</sequence>
<keyword evidence="3" id="KW-1185">Reference proteome</keyword>
<reference evidence="3" key="2">
    <citation type="journal article" date="2018" name="Plant J.">
        <title>The Sorghum bicolor reference genome: improved assembly, gene annotations, a transcriptome atlas, and signatures of genome organization.</title>
        <authorList>
            <person name="McCormick R.F."/>
            <person name="Truong S.K."/>
            <person name="Sreedasyam A."/>
            <person name="Jenkins J."/>
            <person name="Shu S."/>
            <person name="Sims D."/>
            <person name="Kennedy M."/>
            <person name="Amirebrahimi M."/>
            <person name="Weers B.D."/>
            <person name="McKinley B."/>
            <person name="Mattison A."/>
            <person name="Morishige D.T."/>
            <person name="Grimwood J."/>
            <person name="Schmutz J."/>
            <person name="Mullet J.E."/>
        </authorList>
    </citation>
    <scope>NUCLEOTIDE SEQUENCE [LARGE SCALE GENOMIC DNA]</scope>
    <source>
        <strain evidence="3">cv. BTx623</strain>
    </source>
</reference>
<evidence type="ECO:0000313" key="3">
    <source>
        <dbReference type="Proteomes" id="UP000000768"/>
    </source>
</evidence>
<gene>
    <name evidence="2" type="ORF">SORBI_3009G186001</name>
</gene>
<evidence type="ECO:0000256" key="1">
    <source>
        <dbReference type="SAM" id="MobiDB-lite"/>
    </source>
</evidence>
<feature type="region of interest" description="Disordered" evidence="1">
    <location>
        <begin position="33"/>
        <end position="138"/>
    </location>
</feature>
<dbReference type="EMBL" id="CM000768">
    <property type="protein sequence ID" value="OQU78253.1"/>
    <property type="molecule type" value="Genomic_DNA"/>
</dbReference>
<evidence type="ECO:0000313" key="2">
    <source>
        <dbReference type="EMBL" id="OQU78253.1"/>
    </source>
</evidence>
<dbReference type="Proteomes" id="UP000000768">
    <property type="component" value="Chromosome 9"/>
</dbReference>
<feature type="compositionally biased region" description="Low complexity" evidence="1">
    <location>
        <begin position="107"/>
        <end position="119"/>
    </location>
</feature>